<dbReference type="Gene3D" id="3.30.700.10">
    <property type="entry name" value="Glycoprotein, Type 4 Pilin"/>
    <property type="match status" value="1"/>
</dbReference>
<accession>A0A0C5X356</accession>
<dbReference type="SUPFAM" id="SSF54523">
    <property type="entry name" value="Pili subunits"/>
    <property type="match status" value="1"/>
</dbReference>
<dbReference type="Pfam" id="PF07963">
    <property type="entry name" value="N_methyl"/>
    <property type="match status" value="1"/>
</dbReference>
<dbReference type="PRINTS" id="PR00813">
    <property type="entry name" value="BCTERIALGSPG"/>
</dbReference>
<evidence type="ECO:0000313" key="4">
    <source>
        <dbReference type="Proteomes" id="UP000032303"/>
    </source>
</evidence>
<feature type="transmembrane region" description="Helical" evidence="2">
    <location>
        <begin position="12"/>
        <end position="30"/>
    </location>
</feature>
<dbReference type="OrthoDB" id="5906095at2"/>
<protein>
    <submittedName>
        <fullName evidence="3">Putative fimbrial assembly protein PilE</fullName>
    </submittedName>
</protein>
<dbReference type="InterPro" id="IPR031982">
    <property type="entry name" value="PilE-like"/>
</dbReference>
<reference evidence="3 4" key="1">
    <citation type="submission" date="2013-05" db="EMBL/GenBank/DDBJ databases">
        <title>Complete genome sequence of the lipase-producing bacterium Photobacterium gaetbulicola Gung47.</title>
        <authorList>
            <person name="Kim Y.-O."/>
        </authorList>
    </citation>
    <scope>NUCLEOTIDE SEQUENCE [LARGE SCALE GENOMIC DNA]</scope>
    <source>
        <strain evidence="3 4">Gung47</strain>
    </source>
</reference>
<keyword evidence="2" id="KW-1133">Transmembrane helix</keyword>
<dbReference type="InterPro" id="IPR000983">
    <property type="entry name" value="Bac_GSPG_pilin"/>
</dbReference>
<sequence>MKRQKGVTLIELLIAVAVIAILGSIAYPSYQEHFLKSHRSRAMTDLIKVQLKLEEQYTKNNSYLFNIVSGGSCSFCESAPDRYKFTIDSSGSGENLYIIKATPQRESGQNKDSCKTLTLNAAGIGKATGSGKCW</sequence>
<dbReference type="KEGG" id="pgb:H744_2c3121"/>
<proteinExistence type="predicted"/>
<dbReference type="Pfam" id="PF16732">
    <property type="entry name" value="ComP_DUS"/>
    <property type="match status" value="1"/>
</dbReference>
<dbReference type="GO" id="GO:0043683">
    <property type="term" value="P:type IV pilus assembly"/>
    <property type="evidence" value="ECO:0007669"/>
    <property type="project" value="InterPro"/>
</dbReference>
<keyword evidence="2" id="KW-0472">Membrane</keyword>
<dbReference type="Proteomes" id="UP000032303">
    <property type="component" value="Chromosome 2"/>
</dbReference>
<dbReference type="AlphaFoldDB" id="A0A0C5X356"/>
<keyword evidence="2" id="KW-0812">Transmembrane</keyword>
<organism evidence="3 4">
    <name type="scientific">Photobacterium gaetbulicola Gung47</name>
    <dbReference type="NCBI Taxonomy" id="658445"/>
    <lineage>
        <taxon>Bacteria</taxon>
        <taxon>Pseudomonadati</taxon>
        <taxon>Pseudomonadota</taxon>
        <taxon>Gammaproteobacteria</taxon>
        <taxon>Vibrionales</taxon>
        <taxon>Vibrionaceae</taxon>
        <taxon>Photobacterium</taxon>
    </lineage>
</organism>
<dbReference type="STRING" id="658445.H744_2c3121"/>
<dbReference type="InterPro" id="IPR045584">
    <property type="entry name" value="Pilin-like"/>
</dbReference>
<evidence type="ECO:0000313" key="3">
    <source>
        <dbReference type="EMBL" id="AJR09765.1"/>
    </source>
</evidence>
<evidence type="ECO:0000256" key="2">
    <source>
        <dbReference type="SAM" id="Phobius"/>
    </source>
</evidence>
<dbReference type="EMBL" id="CP005974">
    <property type="protein sequence ID" value="AJR09765.1"/>
    <property type="molecule type" value="Genomic_DNA"/>
</dbReference>
<keyword evidence="4" id="KW-1185">Reference proteome</keyword>
<name>A0A0C5X356_9GAMM</name>
<dbReference type="GO" id="GO:0015627">
    <property type="term" value="C:type II protein secretion system complex"/>
    <property type="evidence" value="ECO:0007669"/>
    <property type="project" value="InterPro"/>
</dbReference>
<dbReference type="PATRIC" id="fig|658445.3.peg.5178"/>
<gene>
    <name evidence="3" type="ORF">H744_2c3121</name>
</gene>
<dbReference type="HOGENOM" id="CLU_091705_6_3_6"/>
<dbReference type="NCBIfam" id="TIGR02532">
    <property type="entry name" value="IV_pilin_GFxxxE"/>
    <property type="match status" value="1"/>
</dbReference>
<keyword evidence="1" id="KW-0488">Methylation</keyword>
<evidence type="ECO:0000256" key="1">
    <source>
        <dbReference type="ARBA" id="ARBA00022481"/>
    </source>
</evidence>
<dbReference type="GO" id="GO:0015628">
    <property type="term" value="P:protein secretion by the type II secretion system"/>
    <property type="evidence" value="ECO:0007669"/>
    <property type="project" value="InterPro"/>
</dbReference>
<dbReference type="PROSITE" id="PS00409">
    <property type="entry name" value="PROKAR_NTER_METHYL"/>
    <property type="match status" value="1"/>
</dbReference>
<dbReference type="InterPro" id="IPR012902">
    <property type="entry name" value="N_methyl_site"/>
</dbReference>